<dbReference type="FunFam" id="4.10.1110.10:FF:000001">
    <property type="entry name" value="Zinc finger AN1-type containing 6"/>
    <property type="match status" value="1"/>
</dbReference>
<evidence type="ECO:0000256" key="1">
    <source>
        <dbReference type="ARBA" id="ARBA00022723"/>
    </source>
</evidence>
<dbReference type="SMART" id="SM00154">
    <property type="entry name" value="ZnF_AN1"/>
    <property type="match status" value="1"/>
</dbReference>
<keyword evidence="1" id="KW-0479">Metal-binding</keyword>
<dbReference type="PANTHER" id="PTHR10634">
    <property type="entry name" value="AN1-TYPE ZINC FINGER PROTEIN"/>
    <property type="match status" value="1"/>
</dbReference>
<dbReference type="Pfam" id="PF01428">
    <property type="entry name" value="zf-AN1"/>
    <property type="match status" value="1"/>
</dbReference>
<dbReference type="SMART" id="SM00259">
    <property type="entry name" value="ZnF_A20"/>
    <property type="match status" value="1"/>
</dbReference>
<dbReference type="InterPro" id="IPR002653">
    <property type="entry name" value="Znf_A20"/>
</dbReference>
<dbReference type="InterPro" id="IPR000058">
    <property type="entry name" value="Znf_AN1"/>
</dbReference>
<dbReference type="AlphaFoldDB" id="A0A3S3QQD2"/>
<protein>
    <submittedName>
        <fullName evidence="7">AN1-type zinc finger protein 6-like protein</fullName>
    </submittedName>
</protein>
<dbReference type="GO" id="GO:0003677">
    <property type="term" value="F:DNA binding"/>
    <property type="evidence" value="ECO:0007669"/>
    <property type="project" value="InterPro"/>
</dbReference>
<evidence type="ECO:0000259" key="5">
    <source>
        <dbReference type="PROSITE" id="PS51036"/>
    </source>
</evidence>
<dbReference type="Gene3D" id="4.10.1110.10">
    <property type="entry name" value="AN1-like Zinc finger"/>
    <property type="match status" value="1"/>
</dbReference>
<dbReference type="PROSITE" id="PS51039">
    <property type="entry name" value="ZF_AN1"/>
    <property type="match status" value="1"/>
</dbReference>
<feature type="domain" description="AN1-type" evidence="6">
    <location>
        <begin position="141"/>
        <end position="187"/>
    </location>
</feature>
<accession>A0A3S3QQD2</accession>
<dbReference type="InterPro" id="IPR035896">
    <property type="entry name" value="AN1-like_Znf"/>
</dbReference>
<dbReference type="EMBL" id="NCKU01001357">
    <property type="protein sequence ID" value="RWS12328.1"/>
    <property type="molecule type" value="Genomic_DNA"/>
</dbReference>
<evidence type="ECO:0000313" key="8">
    <source>
        <dbReference type="Proteomes" id="UP000285301"/>
    </source>
</evidence>
<evidence type="ECO:0000313" key="7">
    <source>
        <dbReference type="EMBL" id="RWS12328.1"/>
    </source>
</evidence>
<dbReference type="OrthoDB" id="428577at2759"/>
<evidence type="ECO:0000256" key="2">
    <source>
        <dbReference type="ARBA" id="ARBA00022771"/>
    </source>
</evidence>
<reference evidence="7 8" key="1">
    <citation type="journal article" date="2018" name="Gigascience">
        <title>Genomes of trombidid mites reveal novel predicted allergens and laterally-transferred genes associated with secondary metabolism.</title>
        <authorList>
            <person name="Dong X."/>
            <person name="Chaisiri K."/>
            <person name="Xia D."/>
            <person name="Armstrong S.D."/>
            <person name="Fang Y."/>
            <person name="Donnelly M.J."/>
            <person name="Kadowaki T."/>
            <person name="McGarry J.W."/>
            <person name="Darby A.C."/>
            <person name="Makepeace B.L."/>
        </authorList>
    </citation>
    <scope>NUCLEOTIDE SEQUENCE [LARGE SCALE GENOMIC DNA]</scope>
    <source>
        <strain evidence="7">UoL-WK</strain>
    </source>
</reference>
<name>A0A3S3QQD2_9ACAR</name>
<dbReference type="SUPFAM" id="SSF118310">
    <property type="entry name" value="AN1-like Zinc finger"/>
    <property type="match status" value="1"/>
</dbReference>
<dbReference type="STRING" id="1965070.A0A3S3QQD2"/>
<comment type="caution">
    <text evidence="7">The sequence shown here is derived from an EMBL/GenBank/DDBJ whole genome shotgun (WGS) entry which is preliminary data.</text>
</comment>
<dbReference type="Pfam" id="PF01754">
    <property type="entry name" value="zf-A20"/>
    <property type="match status" value="1"/>
</dbReference>
<feature type="domain" description="A20-type" evidence="5">
    <location>
        <begin position="6"/>
        <end position="40"/>
    </location>
</feature>
<keyword evidence="8" id="KW-1185">Reference proteome</keyword>
<keyword evidence="2 4" id="KW-0863">Zinc-finger</keyword>
<keyword evidence="3" id="KW-0862">Zinc</keyword>
<evidence type="ECO:0000259" key="6">
    <source>
        <dbReference type="PROSITE" id="PS51039"/>
    </source>
</evidence>
<dbReference type="Gene3D" id="1.20.5.4770">
    <property type="match status" value="1"/>
</dbReference>
<dbReference type="GO" id="GO:0008270">
    <property type="term" value="F:zinc ion binding"/>
    <property type="evidence" value="ECO:0007669"/>
    <property type="project" value="UniProtKB-KW"/>
</dbReference>
<sequence length="206" mass="22075">MEPDMSQNTALCRSGCGFYGSSATDGLCSKCYKDSVKRKQAAPQSSTGASANYVATTDTSSTLPLMPPTNCDRNLNTATPTVPSAIVAQYNVSNQEMGTGMEKGSPTEGDKNANVDKGAVSPSQVQAVAANHENEPPKSEKKKKTRCTKCKVNVGVIGFPCRCGGIFCSVHRYANEHNCTFDYKEHGAEEIRKNNPQVVGEKIQKI</sequence>
<organism evidence="7 8">
    <name type="scientific">Dinothrombium tinctorium</name>
    <dbReference type="NCBI Taxonomy" id="1965070"/>
    <lineage>
        <taxon>Eukaryota</taxon>
        <taxon>Metazoa</taxon>
        <taxon>Ecdysozoa</taxon>
        <taxon>Arthropoda</taxon>
        <taxon>Chelicerata</taxon>
        <taxon>Arachnida</taxon>
        <taxon>Acari</taxon>
        <taxon>Acariformes</taxon>
        <taxon>Trombidiformes</taxon>
        <taxon>Prostigmata</taxon>
        <taxon>Anystina</taxon>
        <taxon>Parasitengona</taxon>
        <taxon>Trombidioidea</taxon>
        <taxon>Trombidiidae</taxon>
        <taxon>Dinothrombium</taxon>
    </lineage>
</organism>
<dbReference type="PANTHER" id="PTHR10634:SF149">
    <property type="entry name" value="AN1-TYPE DOMAIN-CONTAINING PROTEIN-RELATED"/>
    <property type="match status" value="1"/>
</dbReference>
<evidence type="ECO:0000256" key="3">
    <source>
        <dbReference type="ARBA" id="ARBA00022833"/>
    </source>
</evidence>
<dbReference type="PROSITE" id="PS51036">
    <property type="entry name" value="ZF_A20"/>
    <property type="match status" value="1"/>
</dbReference>
<dbReference type="InterPro" id="IPR050652">
    <property type="entry name" value="AN1_A20_ZnFinger"/>
</dbReference>
<dbReference type="Proteomes" id="UP000285301">
    <property type="component" value="Unassembled WGS sequence"/>
</dbReference>
<dbReference type="SUPFAM" id="SSF57716">
    <property type="entry name" value="Glucocorticoid receptor-like (DNA-binding domain)"/>
    <property type="match status" value="1"/>
</dbReference>
<evidence type="ECO:0000256" key="4">
    <source>
        <dbReference type="PROSITE-ProRule" id="PRU00449"/>
    </source>
</evidence>
<proteinExistence type="predicted"/>
<gene>
    <name evidence="7" type="ORF">B4U79_00015</name>
</gene>